<dbReference type="AlphaFoldDB" id="A0A4S4LEZ6"/>
<dbReference type="Proteomes" id="UP000308199">
    <property type="component" value="Unassembled WGS sequence"/>
</dbReference>
<accession>A0A4S4LEZ6</accession>
<evidence type="ECO:0000313" key="2">
    <source>
        <dbReference type="EMBL" id="THH10275.1"/>
    </source>
</evidence>
<reference evidence="2 3" key="1">
    <citation type="submission" date="2019-02" db="EMBL/GenBank/DDBJ databases">
        <title>Genome sequencing of the rare red list fungi Phellinidium pouzarii.</title>
        <authorList>
            <person name="Buettner E."/>
            <person name="Kellner H."/>
        </authorList>
    </citation>
    <scope>NUCLEOTIDE SEQUENCE [LARGE SCALE GENOMIC DNA]</scope>
    <source>
        <strain evidence="2 3">DSM 108285</strain>
    </source>
</reference>
<name>A0A4S4LEZ6_9AGAM</name>
<organism evidence="2 3">
    <name type="scientific">Phellinidium pouzarii</name>
    <dbReference type="NCBI Taxonomy" id="167371"/>
    <lineage>
        <taxon>Eukaryota</taxon>
        <taxon>Fungi</taxon>
        <taxon>Dikarya</taxon>
        <taxon>Basidiomycota</taxon>
        <taxon>Agaricomycotina</taxon>
        <taxon>Agaricomycetes</taxon>
        <taxon>Hymenochaetales</taxon>
        <taxon>Hymenochaetaceae</taxon>
        <taxon>Phellinidium</taxon>
    </lineage>
</organism>
<gene>
    <name evidence="2" type="ORF">EW145_g1423</name>
</gene>
<feature type="compositionally biased region" description="Basic and acidic residues" evidence="1">
    <location>
        <begin position="18"/>
        <end position="27"/>
    </location>
</feature>
<protein>
    <submittedName>
        <fullName evidence="2">Uncharacterized protein</fullName>
    </submittedName>
</protein>
<sequence length="104" mass="11637">MHLSEDCQRVDQQASSSENHKEFSDFSKESDALHLGYSIIQHRPIFFLADENASSHKHGDRASVTAVGVDNGSPDRIVGNPEVHSVAVPVEEKEQRKDLKERRA</sequence>
<feature type="region of interest" description="Disordered" evidence="1">
    <location>
        <begin position="1"/>
        <end position="27"/>
    </location>
</feature>
<evidence type="ECO:0000256" key="1">
    <source>
        <dbReference type="SAM" id="MobiDB-lite"/>
    </source>
</evidence>
<keyword evidence="3" id="KW-1185">Reference proteome</keyword>
<proteinExistence type="predicted"/>
<evidence type="ECO:0000313" key="3">
    <source>
        <dbReference type="Proteomes" id="UP000308199"/>
    </source>
</evidence>
<feature type="region of interest" description="Disordered" evidence="1">
    <location>
        <begin position="57"/>
        <end position="82"/>
    </location>
</feature>
<dbReference type="EMBL" id="SGPK01000040">
    <property type="protein sequence ID" value="THH10275.1"/>
    <property type="molecule type" value="Genomic_DNA"/>
</dbReference>
<comment type="caution">
    <text evidence="2">The sequence shown here is derived from an EMBL/GenBank/DDBJ whole genome shotgun (WGS) entry which is preliminary data.</text>
</comment>